<dbReference type="Proteomes" id="UP000261278">
    <property type="component" value="Unassembled WGS sequence"/>
</dbReference>
<evidence type="ECO:0000313" key="24">
    <source>
        <dbReference type="Proteomes" id="UP000470777"/>
    </source>
</evidence>
<dbReference type="Proteomes" id="UP000283429">
    <property type="component" value="Unassembled WGS sequence"/>
</dbReference>
<dbReference type="Proteomes" id="UP000260640">
    <property type="component" value="Unassembled WGS sequence"/>
</dbReference>
<dbReference type="Proteomes" id="UP000437380">
    <property type="component" value="Unassembled WGS sequence"/>
</dbReference>
<gene>
    <name evidence="13" type="ORF">DW193_01260</name>
    <name evidence="12" type="ORF">DW783_20805</name>
    <name evidence="11" type="ORF">DXC44_03370</name>
    <name evidence="10" type="ORF">DXD46_22590</name>
    <name evidence="3" type="ORF">F9Z94_00780</name>
    <name evidence="9" type="ORF">FYJ30_08310</name>
    <name evidence="2" type="ORF">GAY01_19760</name>
    <name evidence="5" type="ORF">GAY12_15820</name>
    <name evidence="8" type="ORF">GAY17_08395</name>
    <name evidence="4" type="ORF">GAY98_17565</name>
    <name evidence="6" type="ORF">GAZ76_10985</name>
    <name evidence="7" type="ORF">GAZ92_07845</name>
</gene>
<feature type="region of interest" description="Disordered" evidence="1">
    <location>
        <begin position="1"/>
        <end position="32"/>
    </location>
</feature>
<evidence type="ECO:0000313" key="3">
    <source>
        <dbReference type="EMBL" id="KAB5441965.1"/>
    </source>
</evidence>
<evidence type="ECO:0000313" key="19">
    <source>
        <dbReference type="Proteomes" id="UP000437380"/>
    </source>
</evidence>
<protein>
    <submittedName>
        <fullName evidence="2">Uncharacterized protein</fullName>
    </submittedName>
</protein>
<evidence type="ECO:0000313" key="11">
    <source>
        <dbReference type="EMBL" id="RGL88746.1"/>
    </source>
</evidence>
<dbReference type="Proteomes" id="UP000462015">
    <property type="component" value="Unassembled WGS sequence"/>
</dbReference>
<evidence type="ECO:0000313" key="14">
    <source>
        <dbReference type="Proteomes" id="UP000260640"/>
    </source>
</evidence>
<evidence type="ECO:0000256" key="1">
    <source>
        <dbReference type="SAM" id="MobiDB-lite"/>
    </source>
</evidence>
<reference evidence="9 20" key="3">
    <citation type="submission" date="2019-09" db="EMBL/GenBank/DDBJ databases">
        <title>In-depth cultivation of the pig gut microbiome towards novel bacterial diversity and tailored functional studies.</title>
        <authorList>
            <person name="Wylensek D."/>
            <person name="Hitch T.C.A."/>
            <person name="Clavel T."/>
        </authorList>
    </citation>
    <scope>NUCLEOTIDE SEQUENCE [LARGE SCALE GENOMIC DNA]</scope>
    <source>
        <strain evidence="9 20">WCA-389-WT-3C</strain>
    </source>
</reference>
<reference evidence="3 22" key="4">
    <citation type="submission" date="2019-10" db="EMBL/GenBank/DDBJ databases">
        <title>Genome Sequence and Assembly of iSURF_14.</title>
        <authorList>
            <person name="Wucher B.R."/>
            <person name="Ruoff K.L."/>
            <person name="Price C.E."/>
            <person name="Valls R.R."/>
            <person name="O'Toole G.A."/>
        </authorList>
    </citation>
    <scope>NUCLEOTIDE SEQUENCE [LARGE SCALE GENOMIC DNA]</scope>
    <source>
        <strain evidence="3 22">ANK132K_3B</strain>
    </source>
</reference>
<evidence type="ECO:0000313" key="8">
    <source>
        <dbReference type="EMBL" id="KAB6700571.1"/>
    </source>
</evidence>
<sequence>MIPPAIRQGVKRGRKGSRRTDVKLSLQCQKEPAAPRHKITKILVQDSADLVPSFTGRRSSVRLVPS</sequence>
<dbReference type="Proteomes" id="UP000460950">
    <property type="component" value="Unassembled WGS sequence"/>
</dbReference>
<dbReference type="AlphaFoldDB" id="A0A396BJ74"/>
<evidence type="ECO:0000313" key="9">
    <source>
        <dbReference type="EMBL" id="MSS48317.1"/>
    </source>
</evidence>
<reference evidence="14 15" key="1">
    <citation type="submission" date="2018-08" db="EMBL/GenBank/DDBJ databases">
        <title>A genome reference for cultivated species of the human gut microbiota.</title>
        <authorList>
            <person name="Zou Y."/>
            <person name="Xue W."/>
            <person name="Luo G."/>
        </authorList>
    </citation>
    <scope>NUCLEOTIDE SEQUENCE [LARGE SCALE GENOMIC DNA]</scope>
    <source>
        <strain evidence="13 17">AM16-6</strain>
        <strain evidence="12 16">AM30-40</strain>
        <strain evidence="11 15">TF05-18</strain>
        <strain evidence="10 14">TM05-16</strain>
    </source>
</reference>
<evidence type="ECO:0000313" key="6">
    <source>
        <dbReference type="EMBL" id="KAB6659297.1"/>
    </source>
</evidence>
<comment type="caution">
    <text evidence="2">The sequence shown here is derived from an EMBL/GenBank/DDBJ whole genome shotgun (WGS) entry which is preliminary data.</text>
</comment>
<dbReference type="Proteomes" id="UP000470777">
    <property type="component" value="Unassembled WGS sequence"/>
</dbReference>
<evidence type="ECO:0000313" key="25">
    <source>
        <dbReference type="Proteomes" id="UP000470952"/>
    </source>
</evidence>
<dbReference type="EMBL" id="WCIF01000001">
    <property type="protein sequence ID" value="KAB5441965.1"/>
    <property type="molecule type" value="Genomic_DNA"/>
</dbReference>
<dbReference type="EMBL" id="WDAL01000033">
    <property type="protein sequence ID" value="KAB6632760.1"/>
    <property type="molecule type" value="Genomic_DNA"/>
</dbReference>
<dbReference type="Proteomes" id="UP000470952">
    <property type="component" value="Unassembled WGS sequence"/>
</dbReference>
<dbReference type="EMBL" id="VULU01000011">
    <property type="protein sequence ID" value="MSS48317.1"/>
    <property type="molecule type" value="Genomic_DNA"/>
</dbReference>
<evidence type="ECO:0000313" key="16">
    <source>
        <dbReference type="Proteomes" id="UP000283429"/>
    </source>
</evidence>
<evidence type="ECO:0000313" key="13">
    <source>
        <dbReference type="EMBL" id="RHH82633.1"/>
    </source>
</evidence>
<dbReference type="Proteomes" id="UP000283713">
    <property type="component" value="Unassembled WGS sequence"/>
</dbReference>
<dbReference type="EMBL" id="WDAG01000011">
    <property type="protein sequence ID" value="KAB6659297.1"/>
    <property type="molecule type" value="Genomic_DNA"/>
</dbReference>
<dbReference type="EMBL" id="WCZV01000008">
    <property type="protein sequence ID" value="KAB6700571.1"/>
    <property type="molecule type" value="Genomic_DNA"/>
</dbReference>
<evidence type="ECO:0000313" key="18">
    <source>
        <dbReference type="Proteomes" id="UP000433382"/>
    </source>
</evidence>
<evidence type="ECO:0000313" key="21">
    <source>
        <dbReference type="Proteomes" id="UP000462015"/>
    </source>
</evidence>
<evidence type="ECO:0000313" key="5">
    <source>
        <dbReference type="EMBL" id="KAB6632760.1"/>
    </source>
</evidence>
<evidence type="ECO:0000313" key="7">
    <source>
        <dbReference type="EMBL" id="KAB6694248.1"/>
    </source>
</evidence>
<evidence type="ECO:0000313" key="10">
    <source>
        <dbReference type="EMBL" id="RGJ73440.1"/>
    </source>
</evidence>
<proteinExistence type="predicted"/>
<reference evidence="18 19" key="2">
    <citation type="journal article" date="2019" name="Nat. Med.">
        <title>A library of human gut bacterial isolates paired with longitudinal multiomics data enables mechanistic microbiome research.</title>
        <authorList>
            <person name="Poyet M."/>
            <person name="Groussin M."/>
            <person name="Gibbons S.M."/>
            <person name="Avila-Pacheco J."/>
            <person name="Jiang X."/>
            <person name="Kearney S.M."/>
            <person name="Perrotta A.R."/>
            <person name="Berdy B."/>
            <person name="Zhao S."/>
            <person name="Lieberman T.D."/>
            <person name="Swanson P.K."/>
            <person name="Smith M."/>
            <person name="Roesemann S."/>
            <person name="Alexander J.E."/>
            <person name="Rich S.A."/>
            <person name="Livny J."/>
            <person name="Vlamakis H."/>
            <person name="Clish C."/>
            <person name="Bullock K."/>
            <person name="Deik A."/>
            <person name="Scott J."/>
            <person name="Pierce K.A."/>
            <person name="Xavier R.J."/>
            <person name="Alm E.J."/>
        </authorList>
    </citation>
    <scope>NUCLEOTIDE SEQUENCE [LARGE SCALE GENOMIC DNA]</scope>
    <source>
        <strain evidence="4 23">BIOML-A122</strain>
        <strain evidence="2 18">BIOML-A73</strain>
        <strain evidence="8 19">BIOML-A82</strain>
        <strain evidence="7 24">BIOML-A85</strain>
        <strain evidence="6 25">BIOML-A93</strain>
        <strain evidence="5 21">BIOML-A98</strain>
    </source>
</reference>
<dbReference type="EMBL" id="QRKA01000002">
    <property type="protein sequence ID" value="RHH82633.1"/>
    <property type="molecule type" value="Genomic_DNA"/>
</dbReference>
<dbReference type="Proteomes" id="UP000469427">
    <property type="component" value="Unassembled WGS sequence"/>
</dbReference>
<evidence type="ECO:0000313" key="4">
    <source>
        <dbReference type="EMBL" id="KAB6523791.1"/>
    </source>
</evidence>
<dbReference type="EMBL" id="WCZM01000038">
    <property type="protein sequence ID" value="KAB3564085.1"/>
    <property type="molecule type" value="Genomic_DNA"/>
</dbReference>
<dbReference type="EMBL" id="WDBI01000034">
    <property type="protein sequence ID" value="KAB6523791.1"/>
    <property type="molecule type" value="Genomic_DNA"/>
</dbReference>
<dbReference type="Proteomes" id="UP000433382">
    <property type="component" value="Unassembled WGS sequence"/>
</dbReference>
<evidence type="ECO:0000313" key="22">
    <source>
        <dbReference type="Proteomes" id="UP000462885"/>
    </source>
</evidence>
<evidence type="ECO:0000313" key="23">
    <source>
        <dbReference type="Proteomes" id="UP000469427"/>
    </source>
</evidence>
<name>A0A396BJ74_PHOVU</name>
<evidence type="ECO:0000313" key="20">
    <source>
        <dbReference type="Proteomes" id="UP000460950"/>
    </source>
</evidence>
<evidence type="ECO:0000313" key="2">
    <source>
        <dbReference type="EMBL" id="KAB3564085.1"/>
    </source>
</evidence>
<evidence type="ECO:0000313" key="12">
    <source>
        <dbReference type="EMBL" id="RHD71778.1"/>
    </source>
</evidence>
<dbReference type="EMBL" id="QSPP01000154">
    <property type="protein sequence ID" value="RGJ73440.1"/>
    <property type="molecule type" value="Genomic_DNA"/>
</dbReference>
<dbReference type="EMBL" id="QSSN01000002">
    <property type="protein sequence ID" value="RGL88746.1"/>
    <property type="molecule type" value="Genomic_DNA"/>
</dbReference>
<accession>A0A396BJ74</accession>
<evidence type="ECO:0000313" key="15">
    <source>
        <dbReference type="Proteomes" id="UP000261278"/>
    </source>
</evidence>
<dbReference type="EMBL" id="WCZY01000008">
    <property type="protein sequence ID" value="KAB6694248.1"/>
    <property type="molecule type" value="Genomic_DNA"/>
</dbReference>
<dbReference type="EMBL" id="QSJM01000090">
    <property type="protein sequence ID" value="RHD71778.1"/>
    <property type="molecule type" value="Genomic_DNA"/>
</dbReference>
<organism evidence="2 18">
    <name type="scientific">Phocaeicola vulgatus</name>
    <name type="common">Bacteroides vulgatus</name>
    <dbReference type="NCBI Taxonomy" id="821"/>
    <lineage>
        <taxon>Bacteria</taxon>
        <taxon>Pseudomonadati</taxon>
        <taxon>Bacteroidota</taxon>
        <taxon>Bacteroidia</taxon>
        <taxon>Bacteroidales</taxon>
        <taxon>Bacteroidaceae</taxon>
        <taxon>Phocaeicola</taxon>
    </lineage>
</organism>
<dbReference type="Proteomes" id="UP000462885">
    <property type="component" value="Unassembled WGS sequence"/>
</dbReference>
<evidence type="ECO:0000313" key="17">
    <source>
        <dbReference type="Proteomes" id="UP000283713"/>
    </source>
</evidence>